<dbReference type="OrthoDB" id="826619at2"/>
<protein>
    <recommendedName>
        <fullName evidence="4">DUF1573 domain-containing protein</fullName>
    </recommendedName>
</protein>
<feature type="transmembrane region" description="Helical" evidence="1">
    <location>
        <begin position="6"/>
        <end position="28"/>
    </location>
</feature>
<dbReference type="PANTHER" id="PTHR37833">
    <property type="entry name" value="LIPOPROTEIN-RELATED"/>
    <property type="match status" value="1"/>
</dbReference>
<gene>
    <name evidence="2" type="ORF">CJD36_018105</name>
</gene>
<keyword evidence="3" id="KW-1185">Reference proteome</keyword>
<evidence type="ECO:0000313" key="3">
    <source>
        <dbReference type="Proteomes" id="UP000239872"/>
    </source>
</evidence>
<dbReference type="AlphaFoldDB" id="A0A2S7ST13"/>
<dbReference type="EMBL" id="PPSL01000005">
    <property type="protein sequence ID" value="PQJ09838.1"/>
    <property type="molecule type" value="Genomic_DNA"/>
</dbReference>
<keyword evidence="1" id="KW-0472">Membrane</keyword>
<dbReference type="RefSeq" id="WP_105040610.1">
    <property type="nucleotide sequence ID" value="NZ_PPSL01000005.1"/>
</dbReference>
<dbReference type="Gene3D" id="2.60.40.10">
    <property type="entry name" value="Immunoglobulins"/>
    <property type="match status" value="1"/>
</dbReference>
<keyword evidence="1" id="KW-0812">Transmembrane</keyword>
<sequence>MDTNYKYVLLTILTLSIFTLTIVELTGVSKNAMFRKFHSGGEGVFYSRDGEVYRGEIYPEQTRSRSQIVAEMPKTTMQFYETKFNFGSVSVGRIVTHVFRFKNTGQNPLMIAKTDVTCGCTTPNFPLESIAPGSDGEITILYNSEGHAGHEEKNIVVHSNALPEAVSITVEAEVR</sequence>
<dbReference type="InterPro" id="IPR013783">
    <property type="entry name" value="Ig-like_fold"/>
</dbReference>
<comment type="caution">
    <text evidence="2">The sequence shown here is derived from an EMBL/GenBank/DDBJ whole genome shotgun (WGS) entry which is preliminary data.</text>
</comment>
<dbReference type="PANTHER" id="PTHR37833:SF1">
    <property type="entry name" value="SIGNAL PEPTIDE PROTEIN"/>
    <property type="match status" value="1"/>
</dbReference>
<accession>A0A2S7ST13</accession>
<proteinExistence type="predicted"/>
<evidence type="ECO:0000256" key="1">
    <source>
        <dbReference type="SAM" id="Phobius"/>
    </source>
</evidence>
<organism evidence="2 3">
    <name type="scientific">Flavipsychrobacter stenotrophus</name>
    <dbReference type="NCBI Taxonomy" id="2077091"/>
    <lineage>
        <taxon>Bacteria</taxon>
        <taxon>Pseudomonadati</taxon>
        <taxon>Bacteroidota</taxon>
        <taxon>Chitinophagia</taxon>
        <taxon>Chitinophagales</taxon>
        <taxon>Chitinophagaceae</taxon>
        <taxon>Flavipsychrobacter</taxon>
    </lineage>
</organism>
<reference evidence="2 3" key="1">
    <citation type="submission" date="2018-01" db="EMBL/GenBank/DDBJ databases">
        <title>A novel member of the phylum Bacteroidetes isolated from glacier ice.</title>
        <authorList>
            <person name="Liu Q."/>
            <person name="Xin Y.-H."/>
        </authorList>
    </citation>
    <scope>NUCLEOTIDE SEQUENCE [LARGE SCALE GENOMIC DNA]</scope>
    <source>
        <strain evidence="2 3">RB1R16</strain>
    </source>
</reference>
<keyword evidence="1" id="KW-1133">Transmembrane helix</keyword>
<evidence type="ECO:0008006" key="4">
    <source>
        <dbReference type="Google" id="ProtNLM"/>
    </source>
</evidence>
<evidence type="ECO:0000313" key="2">
    <source>
        <dbReference type="EMBL" id="PQJ09838.1"/>
    </source>
</evidence>
<dbReference type="InterPro" id="IPR011467">
    <property type="entry name" value="DUF1573"/>
</dbReference>
<dbReference type="Pfam" id="PF07610">
    <property type="entry name" value="DUF1573"/>
    <property type="match status" value="1"/>
</dbReference>
<name>A0A2S7ST13_9BACT</name>
<dbReference type="Proteomes" id="UP000239872">
    <property type="component" value="Unassembled WGS sequence"/>
</dbReference>